<feature type="transmembrane region" description="Helical" evidence="8">
    <location>
        <begin position="687"/>
        <end position="708"/>
    </location>
</feature>
<feature type="transmembrane region" description="Helical" evidence="8">
    <location>
        <begin position="291"/>
        <end position="308"/>
    </location>
</feature>
<feature type="region of interest" description="Disordered" evidence="7">
    <location>
        <begin position="969"/>
        <end position="988"/>
    </location>
</feature>
<name>A0A1H8YBE6_9PSEU</name>
<dbReference type="GO" id="GO:0005886">
    <property type="term" value="C:plasma membrane"/>
    <property type="evidence" value="ECO:0007669"/>
    <property type="project" value="UniProtKB-SubCell"/>
</dbReference>
<evidence type="ECO:0000256" key="5">
    <source>
        <dbReference type="ARBA" id="ARBA00022989"/>
    </source>
</evidence>
<dbReference type="PROSITE" id="PS50893">
    <property type="entry name" value="ABC_TRANSPORTER_2"/>
    <property type="match status" value="2"/>
</dbReference>
<sequence length="1367" mass="138500">MTRLPGRAPLSATRSTMDPVRPGKGPLGALPALGPAARRALILVAVLSLVNAAFLVAQAFLLADVLASVVSTGIGGRTVQLAALFALVAGRALTGWAVRVVSARAAATAQQDLRARVVDHALRLGPEWLARSGHGELTTLVTRGLDALDAYFREYLPALVTAAVVPLAAGAAILWTDWPSALIVAGTVPLLPMFAILVGKYTADRVSGATDAVHRMSGRLLELVRALPVLAAFRRAEAQAETVRKLSERHRRATLKTLRVAFSSAFVLELAATLSVALVAVVIGVRLVSGSLPLAIGLGVLILVPECYQPLRAVGAAFHSSEDGVEAVRRVTAVLAEPVHRQGTQVAPCGSLVVSDLSVARRGGFAPDGETFSVRRGETVWLRAPSGGGKSTTLATLLGFVPAYDGSVAIGDGEPGAVELVDVDLERWRRDVAWVPQSPVFSGGTVREELAGPGIEEVLGELGLDGLADRPVDRLSLGQRQRVAVARALLKVRSGAWLLLLDEPTAHLDEANAARVLDAVQRAVDGGAAAVIAAHERTAALDVVEEFLPHNESTASRVASRRPLAWRLLLDRRLFGGAVLGAVALLAGVALTATSGWLIATASLRPPILTLTVAVVGVRAFGLGRAGLRYAERLVTHDAAFRIAGRLRVQLWESLVRLGPARGLGAGEGQRRLVTDVDTVRDLLPRVVSPPIVVGLVSVGAIVVQTWVLPSAGLVLAGAVALGLLAPAVALRVERRATSALAAGRRDVAARVLVLFSSAAELLAYGTASARRRDLAALDERLAADTRRQAFGAGAGDAVIVLATGVAAMVSTMLAGHAVATGQLAGVLAPLLALVPLALAEVLALLPPAAAHVDTLRQARSRLAEVMTDSPDAASLRGGGTGAVDGGRYADGVPPVGVVTAGLPGGGSGAVDGGRRTGAASTGGVVAAGLAGAALLRGEDSGVVDGGGRSTVASTGGVVVAGPAGVALPRGGGARGMDGGGRSSAASTGGVVAAGLQGAASLLGEGSRVVDGVRRADGVPPGGVVAAGLQGAALWRGEDSRVVDGVRQADGVSTGRVGAAGLAGAALPRGEDSRVVDGGPCAEAASAGGVAVRGEGSAPMGCGLCASAGGVAVRGAAFGWPGGDAVLRGVDLEVAAGSYVAVVGASGAGKSTLVAALLGFLAPREGEIAVPARVAWAPQEPMLVSTTVAENLRLADPTATEPELRRVLELAELADLDPSTMLDSAGAGLSGGQAQRVALARALLAAPAADLVLLDEPTAHLDEPTAHALRTTLRTELAGRTVVHVTHTVEEARAADVVYEVRDGRVFRRDTDVTGRRGTDGERDPAARVAGRDDAGAHDSRRVADDGSGIGRAGAGGPVPEDVGVGW</sequence>
<dbReference type="InterPro" id="IPR039421">
    <property type="entry name" value="Type_1_exporter"/>
</dbReference>
<feature type="transmembrane region" description="Helical" evidence="8">
    <location>
        <begin position="790"/>
        <end position="815"/>
    </location>
</feature>
<feature type="region of interest" description="Disordered" evidence="7">
    <location>
        <begin position="1"/>
        <end position="23"/>
    </location>
</feature>
<feature type="compositionally biased region" description="Basic and acidic residues" evidence="7">
    <location>
        <begin position="1312"/>
        <end position="1345"/>
    </location>
</feature>
<dbReference type="SUPFAM" id="SSF52540">
    <property type="entry name" value="P-loop containing nucleoside triphosphate hydrolases"/>
    <property type="match status" value="2"/>
</dbReference>
<dbReference type="PROSITE" id="PS50929">
    <property type="entry name" value="ABC_TM1F"/>
    <property type="match status" value="2"/>
</dbReference>
<feature type="compositionally biased region" description="Gly residues" evidence="7">
    <location>
        <begin position="1348"/>
        <end position="1357"/>
    </location>
</feature>
<dbReference type="InterPro" id="IPR036640">
    <property type="entry name" value="ABC1_TM_sf"/>
</dbReference>
<dbReference type="STRING" id="394193.SAMN04489732_11346"/>
<keyword evidence="4" id="KW-0067">ATP-binding</keyword>
<evidence type="ECO:0000256" key="6">
    <source>
        <dbReference type="ARBA" id="ARBA00023136"/>
    </source>
</evidence>
<dbReference type="RefSeq" id="WP_342744053.1">
    <property type="nucleotide sequence ID" value="NZ_FOEF01000013.1"/>
</dbReference>
<feature type="transmembrane region" description="Helical" evidence="8">
    <location>
        <begin position="40"/>
        <end position="61"/>
    </location>
</feature>
<keyword evidence="2 8" id="KW-0812">Transmembrane</keyword>
<evidence type="ECO:0000259" key="10">
    <source>
        <dbReference type="PROSITE" id="PS50929"/>
    </source>
</evidence>
<dbReference type="InterPro" id="IPR014216">
    <property type="entry name" value="ABC_transptr_CydD"/>
</dbReference>
<dbReference type="InterPro" id="IPR003439">
    <property type="entry name" value="ABC_transporter-like_ATP-bd"/>
</dbReference>
<dbReference type="Proteomes" id="UP000198582">
    <property type="component" value="Unassembled WGS sequence"/>
</dbReference>
<dbReference type="NCBIfam" id="TIGR02857">
    <property type="entry name" value="CydD"/>
    <property type="match status" value="1"/>
</dbReference>
<keyword evidence="12" id="KW-1185">Reference proteome</keyword>
<evidence type="ECO:0000259" key="9">
    <source>
        <dbReference type="PROSITE" id="PS50893"/>
    </source>
</evidence>
<dbReference type="InterPro" id="IPR027417">
    <property type="entry name" value="P-loop_NTPase"/>
</dbReference>
<feature type="transmembrane region" description="Helical" evidence="8">
    <location>
        <begin position="155"/>
        <end position="175"/>
    </location>
</feature>
<dbReference type="SUPFAM" id="SSF90123">
    <property type="entry name" value="ABC transporter transmembrane region"/>
    <property type="match status" value="2"/>
</dbReference>
<protein>
    <submittedName>
        <fullName evidence="11">ABC transporter</fullName>
    </submittedName>
</protein>
<dbReference type="Pfam" id="PF00005">
    <property type="entry name" value="ABC_tran"/>
    <property type="match status" value="2"/>
</dbReference>
<feature type="transmembrane region" description="Helical" evidence="8">
    <location>
        <begin position="260"/>
        <end position="285"/>
    </location>
</feature>
<evidence type="ECO:0000256" key="2">
    <source>
        <dbReference type="ARBA" id="ARBA00022692"/>
    </source>
</evidence>
<dbReference type="PANTHER" id="PTHR24221:SF590">
    <property type="entry name" value="COMPONENT LINKED WITH THE ASSEMBLY OF CYTOCHROME' TRANSPORT TRANSMEMBRANE ATP-BINDING PROTEIN ABC TRANSPORTER CYDD-RELATED"/>
    <property type="match status" value="1"/>
</dbReference>
<feature type="compositionally biased region" description="Gly residues" evidence="7">
    <location>
        <begin position="970"/>
        <end position="982"/>
    </location>
</feature>
<dbReference type="GO" id="GO:0005524">
    <property type="term" value="F:ATP binding"/>
    <property type="evidence" value="ECO:0007669"/>
    <property type="project" value="UniProtKB-KW"/>
</dbReference>
<dbReference type="GO" id="GO:0140359">
    <property type="term" value="F:ABC-type transporter activity"/>
    <property type="evidence" value="ECO:0007669"/>
    <property type="project" value="InterPro"/>
</dbReference>
<dbReference type="Gene3D" id="1.20.1560.10">
    <property type="entry name" value="ABC transporter type 1, transmembrane domain"/>
    <property type="match status" value="2"/>
</dbReference>
<keyword evidence="6 8" id="KW-0472">Membrane</keyword>
<dbReference type="SMART" id="SM00382">
    <property type="entry name" value="AAA"/>
    <property type="match status" value="2"/>
</dbReference>
<feature type="transmembrane region" description="Helical" evidence="8">
    <location>
        <begin position="606"/>
        <end position="624"/>
    </location>
</feature>
<dbReference type="GO" id="GO:0016887">
    <property type="term" value="F:ATP hydrolysis activity"/>
    <property type="evidence" value="ECO:0007669"/>
    <property type="project" value="InterPro"/>
</dbReference>
<feature type="domain" description="ABC transmembrane type-1" evidence="10">
    <location>
        <begin position="42"/>
        <end position="323"/>
    </location>
</feature>
<dbReference type="EMBL" id="FOEF01000013">
    <property type="protein sequence ID" value="SEP49427.1"/>
    <property type="molecule type" value="Genomic_DNA"/>
</dbReference>
<keyword evidence="3" id="KW-0547">Nucleotide-binding</keyword>
<dbReference type="Pfam" id="PF00664">
    <property type="entry name" value="ABC_membrane"/>
    <property type="match status" value="1"/>
</dbReference>
<dbReference type="InterPro" id="IPR011527">
    <property type="entry name" value="ABC1_TM_dom"/>
</dbReference>
<dbReference type="PANTHER" id="PTHR24221">
    <property type="entry name" value="ATP-BINDING CASSETTE SUB-FAMILY B"/>
    <property type="match status" value="1"/>
</dbReference>
<dbReference type="InterPro" id="IPR017871">
    <property type="entry name" value="ABC_transporter-like_CS"/>
</dbReference>
<evidence type="ECO:0000256" key="1">
    <source>
        <dbReference type="ARBA" id="ARBA00004651"/>
    </source>
</evidence>
<feature type="transmembrane region" description="Helical" evidence="8">
    <location>
        <begin position="827"/>
        <end position="846"/>
    </location>
</feature>
<dbReference type="Gene3D" id="3.40.50.300">
    <property type="entry name" value="P-loop containing nucleotide triphosphate hydrolases"/>
    <property type="match status" value="2"/>
</dbReference>
<feature type="domain" description="ABC transporter" evidence="9">
    <location>
        <begin position="352"/>
        <end position="577"/>
    </location>
</feature>
<feature type="transmembrane region" description="Helical" evidence="8">
    <location>
        <begin position="752"/>
        <end position="770"/>
    </location>
</feature>
<evidence type="ECO:0000256" key="7">
    <source>
        <dbReference type="SAM" id="MobiDB-lite"/>
    </source>
</evidence>
<dbReference type="CDD" id="cd18584">
    <property type="entry name" value="ABC_6TM_AarD_CydD"/>
    <property type="match status" value="1"/>
</dbReference>
<gene>
    <name evidence="11" type="ORF">SAMN04489732_11346</name>
</gene>
<evidence type="ECO:0000313" key="11">
    <source>
        <dbReference type="EMBL" id="SEP49427.1"/>
    </source>
</evidence>
<dbReference type="GO" id="GO:0042883">
    <property type="term" value="P:cysteine transport"/>
    <property type="evidence" value="ECO:0007669"/>
    <property type="project" value="InterPro"/>
</dbReference>
<feature type="transmembrane region" description="Helical" evidence="8">
    <location>
        <begin position="181"/>
        <end position="199"/>
    </location>
</feature>
<dbReference type="InterPro" id="IPR003593">
    <property type="entry name" value="AAA+_ATPase"/>
</dbReference>
<keyword evidence="5 8" id="KW-1133">Transmembrane helix</keyword>
<evidence type="ECO:0000256" key="4">
    <source>
        <dbReference type="ARBA" id="ARBA00022840"/>
    </source>
</evidence>
<dbReference type="PROSITE" id="PS00211">
    <property type="entry name" value="ABC_TRANSPORTER_1"/>
    <property type="match status" value="2"/>
</dbReference>
<feature type="transmembrane region" description="Helical" evidence="8">
    <location>
        <begin position="81"/>
        <end position="101"/>
    </location>
</feature>
<feature type="region of interest" description="Disordered" evidence="7">
    <location>
        <begin position="1312"/>
        <end position="1367"/>
    </location>
</feature>
<feature type="domain" description="ABC transmembrane type-1" evidence="10">
    <location>
        <begin position="575"/>
        <end position="824"/>
    </location>
</feature>
<feature type="transmembrane region" description="Helical" evidence="8">
    <location>
        <begin position="574"/>
        <end position="600"/>
    </location>
</feature>
<reference evidence="12" key="1">
    <citation type="submission" date="2016-10" db="EMBL/GenBank/DDBJ databases">
        <authorList>
            <person name="Varghese N."/>
            <person name="Submissions S."/>
        </authorList>
    </citation>
    <scope>NUCLEOTIDE SEQUENCE [LARGE SCALE GENOMIC DNA]</scope>
    <source>
        <strain evidence="12">DSM 44993</strain>
    </source>
</reference>
<comment type="subcellular location">
    <subcellularLocation>
        <location evidence="1">Cell membrane</location>
        <topology evidence="1">Multi-pass membrane protein</topology>
    </subcellularLocation>
</comment>
<organism evidence="11 12">
    <name type="scientific">Amycolatopsis saalfeldensis</name>
    <dbReference type="NCBI Taxonomy" id="394193"/>
    <lineage>
        <taxon>Bacteria</taxon>
        <taxon>Bacillati</taxon>
        <taxon>Actinomycetota</taxon>
        <taxon>Actinomycetes</taxon>
        <taxon>Pseudonocardiales</taxon>
        <taxon>Pseudonocardiaceae</taxon>
        <taxon>Amycolatopsis</taxon>
    </lineage>
</organism>
<evidence type="ECO:0000256" key="8">
    <source>
        <dbReference type="SAM" id="Phobius"/>
    </source>
</evidence>
<feature type="transmembrane region" description="Helical" evidence="8">
    <location>
        <begin position="714"/>
        <end position="731"/>
    </location>
</feature>
<feature type="domain" description="ABC transporter" evidence="9">
    <location>
        <begin position="1111"/>
        <end position="1328"/>
    </location>
</feature>
<proteinExistence type="predicted"/>
<accession>A0A1H8YBE6</accession>
<evidence type="ECO:0000256" key="3">
    <source>
        <dbReference type="ARBA" id="ARBA00022741"/>
    </source>
</evidence>
<evidence type="ECO:0000313" key="12">
    <source>
        <dbReference type="Proteomes" id="UP000198582"/>
    </source>
</evidence>